<name>A0A921ZL26_MANSE</name>
<comment type="caution">
    <text evidence="11">The sequence shown here is derived from an EMBL/GenBank/DDBJ whole genome shotgun (WGS) entry which is preliminary data.</text>
</comment>
<dbReference type="AlphaFoldDB" id="A0A921ZL26"/>
<evidence type="ECO:0000256" key="5">
    <source>
        <dbReference type="ARBA" id="ARBA00022968"/>
    </source>
</evidence>
<dbReference type="Proteomes" id="UP000791440">
    <property type="component" value="Unassembled WGS sequence"/>
</dbReference>
<dbReference type="InterPro" id="IPR029044">
    <property type="entry name" value="Nucleotide-diphossugar_trans"/>
</dbReference>
<dbReference type="InterPro" id="IPR002495">
    <property type="entry name" value="Glyco_trans_8"/>
</dbReference>
<feature type="transmembrane region" description="Helical" evidence="10">
    <location>
        <begin position="20"/>
        <end position="38"/>
    </location>
</feature>
<dbReference type="GO" id="GO:0035269">
    <property type="term" value="P:protein O-linked glycosylation via mannose"/>
    <property type="evidence" value="ECO:0007669"/>
    <property type="project" value="UniProtKB-ARBA"/>
</dbReference>
<evidence type="ECO:0000256" key="1">
    <source>
        <dbReference type="ARBA" id="ARBA00004323"/>
    </source>
</evidence>
<dbReference type="FunFam" id="3.90.550.10:FF:000016">
    <property type="entry name" value="LARGE xylosyl- and glucuronyltransferase 2"/>
    <property type="match status" value="1"/>
</dbReference>
<evidence type="ECO:0000256" key="8">
    <source>
        <dbReference type="ARBA" id="ARBA00023136"/>
    </source>
</evidence>
<keyword evidence="6 10" id="KW-1133">Transmembrane helix</keyword>
<keyword evidence="3" id="KW-0808">Transferase</keyword>
<dbReference type="PANTHER" id="PTHR12270">
    <property type="entry name" value="GLYCOSYLTRANSFERASE-RELATED"/>
    <property type="match status" value="1"/>
</dbReference>
<organism evidence="11 12">
    <name type="scientific">Manduca sexta</name>
    <name type="common">Tobacco hawkmoth</name>
    <name type="synonym">Tobacco hornworm</name>
    <dbReference type="NCBI Taxonomy" id="7130"/>
    <lineage>
        <taxon>Eukaryota</taxon>
        <taxon>Metazoa</taxon>
        <taxon>Ecdysozoa</taxon>
        <taxon>Arthropoda</taxon>
        <taxon>Hexapoda</taxon>
        <taxon>Insecta</taxon>
        <taxon>Pterygota</taxon>
        <taxon>Neoptera</taxon>
        <taxon>Endopterygota</taxon>
        <taxon>Lepidoptera</taxon>
        <taxon>Glossata</taxon>
        <taxon>Ditrysia</taxon>
        <taxon>Bombycoidea</taxon>
        <taxon>Sphingidae</taxon>
        <taxon>Sphinginae</taxon>
        <taxon>Sphingini</taxon>
        <taxon>Manduca</taxon>
    </lineage>
</organism>
<dbReference type="GO" id="GO:0015020">
    <property type="term" value="F:glucuronosyltransferase activity"/>
    <property type="evidence" value="ECO:0007669"/>
    <property type="project" value="TreeGrafter"/>
</dbReference>
<gene>
    <name evidence="11" type="ORF">O3G_MSEX011570</name>
</gene>
<comment type="subcellular location">
    <subcellularLocation>
        <location evidence="1">Golgi apparatus membrane</location>
        <topology evidence="1">Single-pass type II membrane protein</topology>
    </subcellularLocation>
</comment>
<proteinExistence type="predicted"/>
<evidence type="ECO:0000256" key="7">
    <source>
        <dbReference type="ARBA" id="ARBA00023034"/>
    </source>
</evidence>
<evidence type="ECO:0000313" key="12">
    <source>
        <dbReference type="Proteomes" id="UP000791440"/>
    </source>
</evidence>
<keyword evidence="4 10" id="KW-0812">Transmembrane</keyword>
<reference evidence="11" key="2">
    <citation type="submission" date="2020-12" db="EMBL/GenBank/DDBJ databases">
        <authorList>
            <person name="Kanost M."/>
        </authorList>
    </citation>
    <scope>NUCLEOTIDE SEQUENCE</scope>
</reference>
<keyword evidence="9" id="KW-0325">Glycoprotein</keyword>
<dbReference type="Gene3D" id="3.90.550.10">
    <property type="entry name" value="Spore Coat Polysaccharide Biosynthesis Protein SpsA, Chain A"/>
    <property type="match status" value="1"/>
</dbReference>
<evidence type="ECO:0000256" key="10">
    <source>
        <dbReference type="SAM" id="Phobius"/>
    </source>
</evidence>
<keyword evidence="8 10" id="KW-0472">Membrane</keyword>
<evidence type="ECO:0000256" key="3">
    <source>
        <dbReference type="ARBA" id="ARBA00022679"/>
    </source>
</evidence>
<keyword evidence="12" id="KW-1185">Reference proteome</keyword>
<dbReference type="GO" id="GO:0000139">
    <property type="term" value="C:Golgi membrane"/>
    <property type="evidence" value="ECO:0007669"/>
    <property type="project" value="UniProtKB-SubCell"/>
</dbReference>
<dbReference type="FunFam" id="3.90.550.10:FF:000229">
    <property type="entry name" value="Glycosyltransferase-like protein LARGE"/>
    <property type="match status" value="1"/>
</dbReference>
<sequence>MKMNLRSRNVLSCLFLRPWLGVPFGIWIAISVAYYWWLISRISVLETQNKVFKTQLRLSQSAMRQMTVDSVTTYEVPVIPDTIGTLCETIHIALVCMGKCTRLITPMLKSMFHHRQNPLHFHMIVDLGSQHTITKLFDTWDLPDVKYTCYNAQNRLSQVRWIPNSHYSGVYALVKLLFPDILPYTLTQVIVLDSDLTFLSDVAELWGMFRNMSDDQVLGLVENESNWYYDTAKRWPALGRGYNTGVMLLDLNKIRNNNDWTTLWHDAVYENIDRLKQTTLADQDIINAIIKKNPRLVYNISCQYNVQMSTKTLAKNCYGEDKNNVKILHWNSPSKYNIRTRDADYFRNIHQAYVNFDGNLLREKLHRCSQTEVVTYKMNHSDLCLSFRAAQRVKLRTHLYYMDYSYTDIDDFDVTLVLQLSMDRLQFLERLVKHWEGPMSAAIYLSDCEVSKLETFIRDWSDTLSARKNVAYHLVFKHDSVHYPVNYLRNVALENVNTPYVFLMDVDFVPMAGLYEHLRSAIKVINPYPQKQCLVVAAFETQRYRASVPRSKAALLARLAASPADVAPFRAREWPRGHRPTNYDKWATANKPYEVEWQADYEPYLVVHRSVPKYDTRFSGFGWNKVSHSVELRGRGFRALVLPGAFVVHTPHAPSRDISAFRNDPHYRICLALLKQEFMEDLKKKYNVSLDEPSKPESIYLGQAKSLLLNQAKDTNVQVPPNQV</sequence>
<dbReference type="EMBL" id="JH668635">
    <property type="protein sequence ID" value="KAG6459736.1"/>
    <property type="molecule type" value="Genomic_DNA"/>
</dbReference>
<dbReference type="Pfam" id="PF13896">
    <property type="entry name" value="Glyco_transf_49"/>
    <property type="match status" value="2"/>
</dbReference>
<evidence type="ECO:0000256" key="9">
    <source>
        <dbReference type="ARBA" id="ARBA00023180"/>
    </source>
</evidence>
<dbReference type="InterPro" id="IPR051292">
    <property type="entry name" value="Xyl/GlcA_transferase"/>
</dbReference>
<reference evidence="11" key="1">
    <citation type="journal article" date="2016" name="Insect Biochem. Mol. Biol.">
        <title>Multifaceted biological insights from a draft genome sequence of the tobacco hornworm moth, Manduca sexta.</title>
        <authorList>
            <person name="Kanost M.R."/>
            <person name="Arrese E.L."/>
            <person name="Cao X."/>
            <person name="Chen Y.R."/>
            <person name="Chellapilla S."/>
            <person name="Goldsmith M.R."/>
            <person name="Grosse-Wilde E."/>
            <person name="Heckel D.G."/>
            <person name="Herndon N."/>
            <person name="Jiang H."/>
            <person name="Papanicolaou A."/>
            <person name="Qu J."/>
            <person name="Soulages J.L."/>
            <person name="Vogel H."/>
            <person name="Walters J."/>
            <person name="Waterhouse R.M."/>
            <person name="Ahn S.J."/>
            <person name="Almeida F.C."/>
            <person name="An C."/>
            <person name="Aqrawi P."/>
            <person name="Bretschneider A."/>
            <person name="Bryant W.B."/>
            <person name="Bucks S."/>
            <person name="Chao H."/>
            <person name="Chevignon G."/>
            <person name="Christen J.M."/>
            <person name="Clarke D.F."/>
            <person name="Dittmer N.T."/>
            <person name="Ferguson L.C.F."/>
            <person name="Garavelou S."/>
            <person name="Gordon K.H.J."/>
            <person name="Gunaratna R.T."/>
            <person name="Han Y."/>
            <person name="Hauser F."/>
            <person name="He Y."/>
            <person name="Heidel-Fischer H."/>
            <person name="Hirsh A."/>
            <person name="Hu Y."/>
            <person name="Jiang H."/>
            <person name="Kalra D."/>
            <person name="Klinner C."/>
            <person name="Konig C."/>
            <person name="Kovar C."/>
            <person name="Kroll A.R."/>
            <person name="Kuwar S.S."/>
            <person name="Lee S.L."/>
            <person name="Lehman R."/>
            <person name="Li K."/>
            <person name="Li Z."/>
            <person name="Liang H."/>
            <person name="Lovelace S."/>
            <person name="Lu Z."/>
            <person name="Mansfield J.H."/>
            <person name="McCulloch K.J."/>
            <person name="Mathew T."/>
            <person name="Morton B."/>
            <person name="Muzny D.M."/>
            <person name="Neunemann D."/>
            <person name="Ongeri F."/>
            <person name="Pauchet Y."/>
            <person name="Pu L.L."/>
            <person name="Pyrousis I."/>
            <person name="Rao X.J."/>
            <person name="Redding A."/>
            <person name="Roesel C."/>
            <person name="Sanchez-Gracia A."/>
            <person name="Schaack S."/>
            <person name="Shukla A."/>
            <person name="Tetreau G."/>
            <person name="Wang Y."/>
            <person name="Xiong G.H."/>
            <person name="Traut W."/>
            <person name="Walsh T.K."/>
            <person name="Worley K.C."/>
            <person name="Wu D."/>
            <person name="Wu W."/>
            <person name="Wu Y.Q."/>
            <person name="Zhang X."/>
            <person name="Zou Z."/>
            <person name="Zucker H."/>
            <person name="Briscoe A.D."/>
            <person name="Burmester T."/>
            <person name="Clem R.J."/>
            <person name="Feyereisen R."/>
            <person name="Grimmelikhuijzen C.J.P."/>
            <person name="Hamodrakas S.J."/>
            <person name="Hansson B.S."/>
            <person name="Huguet E."/>
            <person name="Jermiin L.S."/>
            <person name="Lan Q."/>
            <person name="Lehman H.K."/>
            <person name="Lorenzen M."/>
            <person name="Merzendorfer H."/>
            <person name="Michalopoulos I."/>
            <person name="Morton D.B."/>
            <person name="Muthukrishnan S."/>
            <person name="Oakeshott J.G."/>
            <person name="Palmer W."/>
            <person name="Park Y."/>
            <person name="Passarelli A.L."/>
            <person name="Rozas J."/>
            <person name="Schwartz L.M."/>
            <person name="Smith W."/>
            <person name="Southgate A."/>
            <person name="Vilcinskas A."/>
            <person name="Vogt R."/>
            <person name="Wang P."/>
            <person name="Werren J."/>
            <person name="Yu X.Q."/>
            <person name="Zhou J.J."/>
            <person name="Brown S.J."/>
            <person name="Scherer S.E."/>
            <person name="Richards S."/>
            <person name="Blissard G.W."/>
        </authorList>
    </citation>
    <scope>NUCLEOTIDE SEQUENCE</scope>
</reference>
<keyword evidence="2" id="KW-0328">Glycosyltransferase</keyword>
<dbReference type="PANTHER" id="PTHR12270:SF25">
    <property type="entry name" value="GLYCOSYLTRANSFERASE-LIKE PROTEIN LARGE"/>
    <property type="match status" value="1"/>
</dbReference>
<dbReference type="GO" id="GO:0042285">
    <property type="term" value="F:xylosyltransferase activity"/>
    <property type="evidence" value="ECO:0007669"/>
    <property type="project" value="TreeGrafter"/>
</dbReference>
<evidence type="ECO:0000256" key="4">
    <source>
        <dbReference type="ARBA" id="ARBA00022692"/>
    </source>
</evidence>
<accession>A0A921ZL26</accession>
<keyword evidence="5" id="KW-0735">Signal-anchor</keyword>
<keyword evidence="7" id="KW-0333">Golgi apparatus</keyword>
<evidence type="ECO:0000313" key="11">
    <source>
        <dbReference type="EMBL" id="KAG6459736.1"/>
    </source>
</evidence>
<evidence type="ECO:0000256" key="6">
    <source>
        <dbReference type="ARBA" id="ARBA00022989"/>
    </source>
</evidence>
<protein>
    <submittedName>
        <fullName evidence="11">Uncharacterized protein</fullName>
    </submittedName>
</protein>
<evidence type="ECO:0000256" key="2">
    <source>
        <dbReference type="ARBA" id="ARBA00022676"/>
    </source>
</evidence>
<dbReference type="SUPFAM" id="SSF53448">
    <property type="entry name" value="Nucleotide-diphospho-sugar transferases"/>
    <property type="match status" value="2"/>
</dbReference>
<dbReference type="Pfam" id="PF01501">
    <property type="entry name" value="Glyco_transf_8"/>
    <property type="match status" value="1"/>
</dbReference>